<accession>A0ABQ4UK65</accession>
<dbReference type="SUPFAM" id="SSF47598">
    <property type="entry name" value="Ribbon-helix-helix"/>
    <property type="match status" value="1"/>
</dbReference>
<keyword evidence="4" id="KW-1185">Reference proteome</keyword>
<dbReference type="InterPro" id="IPR010985">
    <property type="entry name" value="Ribbon_hlx_hlx"/>
</dbReference>
<feature type="region of interest" description="Disordered" evidence="1">
    <location>
        <begin position="24"/>
        <end position="77"/>
    </location>
</feature>
<sequence length="77" mass="8194">MPCRHSAQFKLRIPADVKAFLAAEAAKNASSQSSEIVRAVRERMERNKPTTGESLQAKAPAAGPNDTPLQGGPEIHG</sequence>
<reference evidence="3" key="1">
    <citation type="journal article" date="2021" name="Front. Microbiol.">
        <title>Comprehensive Comparative Genomics and Phenotyping of Methylobacterium Species.</title>
        <authorList>
            <person name="Alessa O."/>
            <person name="Ogura Y."/>
            <person name="Fujitani Y."/>
            <person name="Takami H."/>
            <person name="Hayashi T."/>
            <person name="Sahin N."/>
            <person name="Tani A."/>
        </authorList>
    </citation>
    <scope>NUCLEOTIDE SEQUENCE</scope>
    <source>
        <strain evidence="3">NBRC 15686</strain>
    </source>
</reference>
<evidence type="ECO:0000259" key="2">
    <source>
        <dbReference type="Pfam" id="PF03869"/>
    </source>
</evidence>
<dbReference type="InterPro" id="IPR005569">
    <property type="entry name" value="Arc_DNA-bd_dom"/>
</dbReference>
<dbReference type="Gene3D" id="1.10.1220.10">
    <property type="entry name" value="Met repressor-like"/>
    <property type="match status" value="1"/>
</dbReference>
<name>A0ABQ4UK65_9HYPH</name>
<evidence type="ECO:0000313" key="3">
    <source>
        <dbReference type="EMBL" id="GJE67549.1"/>
    </source>
</evidence>
<comment type="caution">
    <text evidence="3">The sequence shown here is derived from an EMBL/GenBank/DDBJ whole genome shotgun (WGS) entry which is preliminary data.</text>
</comment>
<evidence type="ECO:0000313" key="4">
    <source>
        <dbReference type="Proteomes" id="UP001055039"/>
    </source>
</evidence>
<dbReference type="Proteomes" id="UP001055039">
    <property type="component" value="Unassembled WGS sequence"/>
</dbReference>
<feature type="compositionally biased region" description="Basic and acidic residues" evidence="1">
    <location>
        <begin position="38"/>
        <end position="48"/>
    </location>
</feature>
<dbReference type="InterPro" id="IPR013321">
    <property type="entry name" value="Arc_rbn_hlx_hlx"/>
</dbReference>
<organism evidence="3 4">
    <name type="scientific">Methylorubrum aminovorans</name>
    <dbReference type="NCBI Taxonomy" id="269069"/>
    <lineage>
        <taxon>Bacteria</taxon>
        <taxon>Pseudomonadati</taxon>
        <taxon>Pseudomonadota</taxon>
        <taxon>Alphaproteobacteria</taxon>
        <taxon>Hyphomicrobiales</taxon>
        <taxon>Methylobacteriaceae</taxon>
        <taxon>Methylorubrum</taxon>
    </lineage>
</organism>
<gene>
    <name evidence="3" type="ORF">LNAOJCKE_4781</name>
</gene>
<feature type="domain" description="Arc-like DNA binding" evidence="2">
    <location>
        <begin position="4"/>
        <end position="47"/>
    </location>
</feature>
<protein>
    <recommendedName>
        <fullName evidence="2">Arc-like DNA binding domain-containing protein</fullName>
    </recommendedName>
</protein>
<reference evidence="3" key="2">
    <citation type="submission" date="2021-08" db="EMBL/GenBank/DDBJ databases">
        <authorList>
            <person name="Tani A."/>
            <person name="Ola A."/>
            <person name="Ogura Y."/>
            <person name="Katsura K."/>
            <person name="Hayashi T."/>
        </authorList>
    </citation>
    <scope>NUCLEOTIDE SEQUENCE</scope>
    <source>
        <strain evidence="3">NBRC 15686</strain>
    </source>
</reference>
<dbReference type="EMBL" id="BPRC01000029">
    <property type="protein sequence ID" value="GJE67549.1"/>
    <property type="molecule type" value="Genomic_DNA"/>
</dbReference>
<dbReference type="Pfam" id="PF03869">
    <property type="entry name" value="Arc"/>
    <property type="match status" value="1"/>
</dbReference>
<proteinExistence type="predicted"/>
<evidence type="ECO:0000256" key="1">
    <source>
        <dbReference type="SAM" id="MobiDB-lite"/>
    </source>
</evidence>
<feature type="compositionally biased region" description="Low complexity" evidence="1">
    <location>
        <begin position="24"/>
        <end position="34"/>
    </location>
</feature>